<keyword evidence="14" id="KW-0676">Redox-active center</keyword>
<evidence type="ECO:0000256" key="12">
    <source>
        <dbReference type="ARBA" id="ARBA00023014"/>
    </source>
</evidence>
<dbReference type="InterPro" id="IPR003828">
    <property type="entry name" value="QueH"/>
</dbReference>
<evidence type="ECO:0000256" key="9">
    <source>
        <dbReference type="ARBA" id="ARBA00022785"/>
    </source>
</evidence>
<dbReference type="GO" id="GO:0052693">
    <property type="term" value="F:epoxyqueuosine reductase activity"/>
    <property type="evidence" value="ECO:0007669"/>
    <property type="project" value="UniProtKB-EC"/>
</dbReference>
<accession>A0A9D1R1D3</accession>
<dbReference type="AlphaFoldDB" id="A0A9D1R1D3"/>
<evidence type="ECO:0000256" key="2">
    <source>
        <dbReference type="ARBA" id="ARBA00004691"/>
    </source>
</evidence>
<evidence type="ECO:0000256" key="14">
    <source>
        <dbReference type="ARBA" id="ARBA00023284"/>
    </source>
</evidence>
<comment type="pathway">
    <text evidence="2">tRNA modification; tRNA-queuosine biosynthesis.</text>
</comment>
<dbReference type="GO" id="GO:0008616">
    <property type="term" value="P:tRNA queuosine(34) biosynthetic process"/>
    <property type="evidence" value="ECO:0007669"/>
    <property type="project" value="UniProtKB-KW"/>
</dbReference>
<dbReference type="EC" id="1.17.99.6" evidence="4"/>
<evidence type="ECO:0000256" key="8">
    <source>
        <dbReference type="ARBA" id="ARBA00022723"/>
    </source>
</evidence>
<evidence type="ECO:0000256" key="7">
    <source>
        <dbReference type="ARBA" id="ARBA00022694"/>
    </source>
</evidence>
<keyword evidence="9" id="KW-0671">Queuosine biosynthesis</keyword>
<gene>
    <name evidence="17" type="ORF">H9874_07685</name>
</gene>
<evidence type="ECO:0000256" key="3">
    <source>
        <dbReference type="ARBA" id="ARBA00008207"/>
    </source>
</evidence>
<comment type="catalytic activity">
    <reaction evidence="16">
        <text>epoxyqueuosine(34) in tRNA + AH2 = queuosine(34) in tRNA + A + H2O</text>
        <dbReference type="Rhea" id="RHEA:32159"/>
        <dbReference type="Rhea" id="RHEA-COMP:18571"/>
        <dbReference type="Rhea" id="RHEA-COMP:18582"/>
        <dbReference type="ChEBI" id="CHEBI:13193"/>
        <dbReference type="ChEBI" id="CHEBI:15377"/>
        <dbReference type="ChEBI" id="CHEBI:17499"/>
        <dbReference type="ChEBI" id="CHEBI:194431"/>
        <dbReference type="ChEBI" id="CHEBI:194443"/>
        <dbReference type="EC" id="1.17.99.6"/>
    </reaction>
</comment>
<keyword evidence="10" id="KW-0560">Oxidoreductase</keyword>
<keyword evidence="12" id="KW-0411">Iron-sulfur</keyword>
<evidence type="ECO:0000313" key="18">
    <source>
        <dbReference type="Proteomes" id="UP000824264"/>
    </source>
</evidence>
<evidence type="ECO:0000256" key="15">
    <source>
        <dbReference type="ARBA" id="ARBA00031446"/>
    </source>
</evidence>
<dbReference type="PANTHER" id="PTHR36701">
    <property type="entry name" value="EPOXYQUEUOSINE REDUCTASE QUEH"/>
    <property type="match status" value="1"/>
</dbReference>
<comment type="caution">
    <text evidence="17">The sequence shown here is derived from an EMBL/GenBank/DDBJ whole genome shotgun (WGS) entry which is preliminary data.</text>
</comment>
<comment type="function">
    <text evidence="1">Catalyzes the conversion of epoxyqueuosine (oQ) to queuosine (Q), which is a hypermodified base found in the wobble positions of tRNA(Asp), tRNA(Asn), tRNA(His) and tRNA(Tyr).</text>
</comment>
<protein>
    <recommendedName>
        <fullName evidence="5">Epoxyqueuosine reductase QueH</fullName>
        <ecNumber evidence="4">1.17.99.6</ecNumber>
    </recommendedName>
    <alternativeName>
        <fullName evidence="15">Queuosine biosynthesis protein QueH</fullName>
    </alternativeName>
</protein>
<keyword evidence="8" id="KW-0479">Metal-binding</keyword>
<evidence type="ECO:0000256" key="1">
    <source>
        <dbReference type="ARBA" id="ARBA00002268"/>
    </source>
</evidence>
<dbReference type="GO" id="GO:0051539">
    <property type="term" value="F:4 iron, 4 sulfur cluster binding"/>
    <property type="evidence" value="ECO:0007669"/>
    <property type="project" value="UniProtKB-KW"/>
</dbReference>
<evidence type="ECO:0000256" key="10">
    <source>
        <dbReference type="ARBA" id="ARBA00023002"/>
    </source>
</evidence>
<keyword evidence="7" id="KW-0819">tRNA processing</keyword>
<dbReference type="EMBL" id="DXGI01000291">
    <property type="protein sequence ID" value="HIW79010.1"/>
    <property type="molecule type" value="Genomic_DNA"/>
</dbReference>
<comment type="similarity">
    <text evidence="3">Belongs to the QueH family.</text>
</comment>
<dbReference type="Proteomes" id="UP000824264">
    <property type="component" value="Unassembled WGS sequence"/>
</dbReference>
<keyword evidence="11" id="KW-0408">Iron</keyword>
<evidence type="ECO:0000256" key="11">
    <source>
        <dbReference type="ARBA" id="ARBA00023004"/>
    </source>
</evidence>
<organism evidence="17 18">
    <name type="scientific">Candidatus Bilophila faecipullorum</name>
    <dbReference type="NCBI Taxonomy" id="2838482"/>
    <lineage>
        <taxon>Bacteria</taxon>
        <taxon>Pseudomonadati</taxon>
        <taxon>Thermodesulfobacteriota</taxon>
        <taxon>Desulfovibrionia</taxon>
        <taxon>Desulfovibrionales</taxon>
        <taxon>Desulfovibrionaceae</taxon>
        <taxon>Bilophila</taxon>
    </lineage>
</organism>
<sequence>MESNGKKVLLHACCGPCAITCVQALREEGYEVTGYFANPNIHPVTEYFRRREAMQQVAEKLDLPMIWQDDVYDLPGWLKVVHDFGIADNEGYARCGYCYESRLALTCAVASESGFDLFTTSLLYSRHQQHDAIKRIGEKVAGSGDYASENGFGSAFLYRDFRPYWQKGIDLSKEWGLYRQNY</sequence>
<evidence type="ECO:0000256" key="4">
    <source>
        <dbReference type="ARBA" id="ARBA00012622"/>
    </source>
</evidence>
<evidence type="ECO:0000256" key="13">
    <source>
        <dbReference type="ARBA" id="ARBA00023157"/>
    </source>
</evidence>
<name>A0A9D1R1D3_9BACT</name>
<feature type="non-terminal residue" evidence="17">
    <location>
        <position position="182"/>
    </location>
</feature>
<dbReference type="GO" id="GO:0046872">
    <property type="term" value="F:metal ion binding"/>
    <property type="evidence" value="ECO:0007669"/>
    <property type="project" value="UniProtKB-KW"/>
</dbReference>
<evidence type="ECO:0000256" key="5">
    <source>
        <dbReference type="ARBA" id="ARBA00016895"/>
    </source>
</evidence>
<evidence type="ECO:0000313" key="17">
    <source>
        <dbReference type="EMBL" id="HIW79010.1"/>
    </source>
</evidence>
<evidence type="ECO:0000256" key="16">
    <source>
        <dbReference type="ARBA" id="ARBA00047415"/>
    </source>
</evidence>
<evidence type="ECO:0000256" key="6">
    <source>
        <dbReference type="ARBA" id="ARBA00022485"/>
    </source>
</evidence>
<reference evidence="17" key="1">
    <citation type="journal article" date="2021" name="PeerJ">
        <title>Extensive microbial diversity within the chicken gut microbiome revealed by metagenomics and culture.</title>
        <authorList>
            <person name="Gilroy R."/>
            <person name="Ravi A."/>
            <person name="Getino M."/>
            <person name="Pursley I."/>
            <person name="Horton D.L."/>
            <person name="Alikhan N.F."/>
            <person name="Baker D."/>
            <person name="Gharbi K."/>
            <person name="Hall N."/>
            <person name="Watson M."/>
            <person name="Adriaenssens E.M."/>
            <person name="Foster-Nyarko E."/>
            <person name="Jarju S."/>
            <person name="Secka A."/>
            <person name="Antonio M."/>
            <person name="Oren A."/>
            <person name="Chaudhuri R.R."/>
            <person name="La Ragione R."/>
            <person name="Hildebrand F."/>
            <person name="Pallen M.J."/>
        </authorList>
    </citation>
    <scope>NUCLEOTIDE SEQUENCE</scope>
    <source>
        <strain evidence="17">ChiSxjej5B17-1746</strain>
    </source>
</reference>
<dbReference type="PANTHER" id="PTHR36701:SF1">
    <property type="entry name" value="EPOXYQUEUOSINE REDUCTASE QUEH"/>
    <property type="match status" value="1"/>
</dbReference>
<keyword evidence="13" id="KW-1015">Disulfide bond</keyword>
<proteinExistence type="inferred from homology"/>
<keyword evidence="6" id="KW-0004">4Fe-4S</keyword>
<reference evidence="17" key="2">
    <citation type="submission" date="2021-04" db="EMBL/GenBank/DDBJ databases">
        <authorList>
            <person name="Gilroy R."/>
        </authorList>
    </citation>
    <scope>NUCLEOTIDE SEQUENCE</scope>
    <source>
        <strain evidence="17">ChiSxjej5B17-1746</strain>
    </source>
</reference>
<dbReference type="Pfam" id="PF02677">
    <property type="entry name" value="QueH"/>
    <property type="match status" value="1"/>
</dbReference>